<name>M5SIH4_9BACT</name>
<dbReference type="STRING" id="1263868.RESH_01919"/>
<accession>M5SIH4</accession>
<dbReference type="EMBL" id="ANOF01000063">
    <property type="protein sequence ID" value="EMI27517.1"/>
    <property type="molecule type" value="Genomic_DNA"/>
</dbReference>
<feature type="region of interest" description="Disordered" evidence="1">
    <location>
        <begin position="1"/>
        <end position="21"/>
    </location>
</feature>
<comment type="caution">
    <text evidence="2">The sequence shown here is derived from an EMBL/GenBank/DDBJ whole genome shotgun (WGS) entry which is preliminary data.</text>
</comment>
<sequence>MIAYSEGMQGKRRRRAAGRLDSGEDLRHRRLDRSEIRQEFRSFSTTSISLDDFCYWSSLKG</sequence>
<evidence type="ECO:0000256" key="1">
    <source>
        <dbReference type="SAM" id="MobiDB-lite"/>
    </source>
</evidence>
<dbReference type="PATRIC" id="fig|1263868.3.peg.2078"/>
<proteinExistence type="predicted"/>
<evidence type="ECO:0000313" key="2">
    <source>
        <dbReference type="EMBL" id="EMI27517.1"/>
    </source>
</evidence>
<dbReference type="AlphaFoldDB" id="M5SIH4"/>
<dbReference type="Proteomes" id="UP000011996">
    <property type="component" value="Unassembled WGS sequence"/>
</dbReference>
<protein>
    <submittedName>
        <fullName evidence="2">Uncharacterized protein</fullName>
    </submittedName>
</protein>
<gene>
    <name evidence="2" type="ORF">RESH_01919</name>
</gene>
<reference evidence="2 3" key="1">
    <citation type="journal article" date="2013" name="Mar. Genomics">
        <title>Expression of sulfatases in Rhodopirellula baltica and the diversity of sulfatases in the genus Rhodopirellula.</title>
        <authorList>
            <person name="Wegner C.E."/>
            <person name="Richter-Heitmann T."/>
            <person name="Klindworth A."/>
            <person name="Klockow C."/>
            <person name="Richter M."/>
            <person name="Achstetter T."/>
            <person name="Glockner F.O."/>
            <person name="Harder J."/>
        </authorList>
    </citation>
    <scope>NUCLEOTIDE SEQUENCE [LARGE SCALE GENOMIC DNA]</scope>
    <source>
        <strain evidence="2 3">SH398</strain>
    </source>
</reference>
<evidence type="ECO:0000313" key="3">
    <source>
        <dbReference type="Proteomes" id="UP000011996"/>
    </source>
</evidence>
<organism evidence="2 3">
    <name type="scientific">Rhodopirellula europaea SH398</name>
    <dbReference type="NCBI Taxonomy" id="1263868"/>
    <lineage>
        <taxon>Bacteria</taxon>
        <taxon>Pseudomonadati</taxon>
        <taxon>Planctomycetota</taxon>
        <taxon>Planctomycetia</taxon>
        <taxon>Pirellulales</taxon>
        <taxon>Pirellulaceae</taxon>
        <taxon>Rhodopirellula</taxon>
    </lineage>
</organism>